<feature type="region of interest" description="Disordered" evidence="1">
    <location>
        <begin position="81"/>
        <end position="103"/>
    </location>
</feature>
<proteinExistence type="predicted"/>
<reference evidence="4 5" key="1">
    <citation type="submission" date="2017-12" db="EMBL/GenBank/DDBJ databases">
        <authorList>
            <person name="Pombert J.-F."/>
            <person name="Haag K.L."/>
            <person name="Ebert D."/>
        </authorList>
    </citation>
    <scope>NUCLEOTIDE SEQUENCE [LARGE SCALE GENOMIC DNA]</scope>
    <source>
        <strain evidence="4">IL-BN-2</strain>
    </source>
</reference>
<dbReference type="VEuPathDB" id="MicrosporidiaDB:CWI36_1124p0010"/>
<dbReference type="VEuPathDB" id="MicrosporidiaDB:CWI39_0174p0010"/>
<dbReference type="EMBL" id="PIXR01000593">
    <property type="protein sequence ID" value="TBU05929.1"/>
    <property type="molecule type" value="Genomic_DNA"/>
</dbReference>
<feature type="signal peptide" evidence="2">
    <location>
        <begin position="1"/>
        <end position="17"/>
    </location>
</feature>
<keyword evidence="2" id="KW-0732">Signal</keyword>
<dbReference type="Proteomes" id="UP000293045">
    <property type="component" value="Unassembled WGS sequence"/>
</dbReference>
<dbReference type="EMBL" id="PIXR01000174">
    <property type="protein sequence ID" value="TBU08507.1"/>
    <property type="molecule type" value="Genomic_DNA"/>
</dbReference>
<organism evidence="4 5">
    <name type="scientific">Hamiltosporidium magnivora</name>
    <dbReference type="NCBI Taxonomy" id="148818"/>
    <lineage>
        <taxon>Eukaryota</taxon>
        <taxon>Fungi</taxon>
        <taxon>Fungi incertae sedis</taxon>
        <taxon>Microsporidia</taxon>
        <taxon>Dubosqiidae</taxon>
        <taxon>Hamiltosporidium</taxon>
    </lineage>
</organism>
<accession>A0A4Q9LKG1</accession>
<dbReference type="AlphaFoldDB" id="A0A4Q9LKG1"/>
<feature type="chain" id="PRO_5036120555" evidence="2">
    <location>
        <begin position="18"/>
        <end position="590"/>
    </location>
</feature>
<evidence type="ECO:0000313" key="3">
    <source>
        <dbReference type="EMBL" id="TBU05929.1"/>
    </source>
</evidence>
<name>A0A4Q9LKG1_9MICR</name>
<dbReference type="VEuPathDB" id="MicrosporidiaDB:CWI39_0593p0010"/>
<protein>
    <submittedName>
        <fullName evidence="4">Uncharacterized protein</fullName>
    </submittedName>
</protein>
<comment type="caution">
    <text evidence="4">The sequence shown here is derived from an EMBL/GenBank/DDBJ whole genome shotgun (WGS) entry which is preliminary data.</text>
</comment>
<sequence>MQKLIIFLEMIISTVFCTLESTVEDDIQHAQNQSRRCNFEVNRESQDMKVKIGDQHASNSGHGPKKAQYFGDQDGCDLFTSEPSTSQFEPSPRKQKRRLTNEKNSLRLLENPQRNITLKMKLENIEAVKNNFLKQLLDSKILKFTSENMNLPENRRYNPTVGYPIATEIQYFNNIANIIDRYINRIFNDRNLSFANLKGNLQRNLKVLQLSIRRINIVKNTNKEDYSSSFLKSSHFEVIENVKKELVNIKKVNNIYYLEDIIAYSEKIRIFGIKSKKTFTKLQLQEMLTSLEIRNVKEELQKYRNIPSFYVCMLFKCRYADNIIDHIEEGCFLMVHFLLEILFTKLENIFKKIEIYKKLTENDLSNAYKNLSYKNKIDLEIQPLKIILMHIYLGLKNGFCLFKKHIIVYLLEFTHLFMTEKILNLCINDDFGCIIFSLYQYIYDDSMSLQADLYLRIGNTLAFLSLHNYHTSQDINLTFSKIRNNISQESYIITLQAILRHIFSKCIHFSAFYPELFTNVGNFIENISTLTEQWDFLDSRIKILSFKLSLKYAYVLRYLLYSDYQYEKMVLDSSMTQLYNDISSSFNELV</sequence>
<evidence type="ECO:0000256" key="1">
    <source>
        <dbReference type="SAM" id="MobiDB-lite"/>
    </source>
</evidence>
<evidence type="ECO:0000256" key="2">
    <source>
        <dbReference type="SAM" id="SignalP"/>
    </source>
</evidence>
<gene>
    <name evidence="4" type="ORF">CWI39_0174p0010</name>
    <name evidence="3" type="ORF">CWI39_0593p0010</name>
</gene>
<evidence type="ECO:0000313" key="5">
    <source>
        <dbReference type="Proteomes" id="UP000293045"/>
    </source>
</evidence>
<evidence type="ECO:0000313" key="4">
    <source>
        <dbReference type="EMBL" id="TBU08507.1"/>
    </source>
</evidence>